<dbReference type="Proteomes" id="UP000050761">
    <property type="component" value="Unassembled WGS sequence"/>
</dbReference>
<dbReference type="EMBL" id="UZAH01030598">
    <property type="protein sequence ID" value="VDP11089.1"/>
    <property type="molecule type" value="Genomic_DNA"/>
</dbReference>
<protein>
    <submittedName>
        <fullName evidence="6">Carbonyl reductase [NADPH] 2</fullName>
    </submittedName>
</protein>
<evidence type="ECO:0000313" key="4">
    <source>
        <dbReference type="EMBL" id="VDP11089.1"/>
    </source>
</evidence>
<accession>A0A3P8EGI6</accession>
<dbReference type="OrthoDB" id="47007at2759"/>
<name>A0A183G8S9_HELPZ</name>
<dbReference type="Gene3D" id="3.40.50.720">
    <property type="entry name" value="NAD(P)-binding Rossmann-like Domain"/>
    <property type="match status" value="2"/>
</dbReference>
<dbReference type="AlphaFoldDB" id="A0A183G8S9"/>
<dbReference type="PRINTS" id="PR00080">
    <property type="entry name" value="SDRFAMILY"/>
</dbReference>
<dbReference type="GO" id="GO:0005997">
    <property type="term" value="P:xylulose metabolic process"/>
    <property type="evidence" value="ECO:0007669"/>
    <property type="project" value="TreeGrafter"/>
</dbReference>
<evidence type="ECO:0000256" key="2">
    <source>
        <dbReference type="ARBA" id="ARBA00022857"/>
    </source>
</evidence>
<evidence type="ECO:0000313" key="5">
    <source>
        <dbReference type="Proteomes" id="UP000050761"/>
    </source>
</evidence>
<proteinExistence type="inferred from homology"/>
<dbReference type="Pfam" id="PF13561">
    <property type="entry name" value="adh_short_C2"/>
    <property type="match status" value="1"/>
</dbReference>
<dbReference type="WBParaSite" id="HPBE_0001830501-mRNA-1">
    <property type="protein sequence ID" value="HPBE_0001830501-mRNA-1"/>
    <property type="gene ID" value="HPBE_0001830501"/>
</dbReference>
<dbReference type="GO" id="GO:0004090">
    <property type="term" value="F:carbonyl reductase (NADPH) activity"/>
    <property type="evidence" value="ECO:0007669"/>
    <property type="project" value="TreeGrafter"/>
</dbReference>
<dbReference type="PANTHER" id="PTHR44252">
    <property type="entry name" value="D-ERYTHRULOSE REDUCTASE"/>
    <property type="match status" value="1"/>
</dbReference>
<dbReference type="PRINTS" id="PR00081">
    <property type="entry name" value="GDHRDH"/>
</dbReference>
<reference evidence="6" key="2">
    <citation type="submission" date="2019-09" db="UniProtKB">
        <authorList>
            <consortium name="WormBaseParasite"/>
        </authorList>
    </citation>
    <scope>IDENTIFICATION</scope>
</reference>
<sequence length="203" mass="21576">MSVSFDFHGKKALVTGASQGIGHAIAVALAEAGAYVVALARNEARLDELKEKVLLDNLRYCKIHKNISVVVGDVTLPEVSLASLLEAHHPFDFLVNNAGVVVLEHCLNISEDALSKLVPNFHSVRGAVVNVSSQASMRPLTHHTAYCASKAGVDMATRCLAKELGQVFSEVDDVVNAVLFLLSDASAMTTGESFPVDGGFTNM</sequence>
<dbReference type="Pfam" id="PF00106">
    <property type="entry name" value="adh_short"/>
    <property type="match status" value="1"/>
</dbReference>
<dbReference type="PANTHER" id="PTHR44252:SF3">
    <property type="entry name" value="D-ERYTHRULOSE REDUCTASE-RELATED"/>
    <property type="match status" value="1"/>
</dbReference>
<accession>A0A183G8S9</accession>
<gene>
    <name evidence="4" type="ORF">HPBE_LOCUS18304</name>
</gene>
<keyword evidence="2" id="KW-0521">NADP</keyword>
<keyword evidence="5" id="KW-1185">Reference proteome</keyword>
<dbReference type="GO" id="GO:0050038">
    <property type="term" value="F:L-xylulose reductase (NADPH) activity"/>
    <property type="evidence" value="ECO:0007669"/>
    <property type="project" value="TreeGrafter"/>
</dbReference>
<comment type="similarity">
    <text evidence="1 3">Belongs to the short-chain dehydrogenases/reductases (SDR) family.</text>
</comment>
<dbReference type="InterPro" id="IPR036291">
    <property type="entry name" value="NAD(P)-bd_dom_sf"/>
</dbReference>
<organism evidence="5 6">
    <name type="scientific">Heligmosomoides polygyrus</name>
    <name type="common">Parasitic roundworm</name>
    <dbReference type="NCBI Taxonomy" id="6339"/>
    <lineage>
        <taxon>Eukaryota</taxon>
        <taxon>Metazoa</taxon>
        <taxon>Ecdysozoa</taxon>
        <taxon>Nematoda</taxon>
        <taxon>Chromadorea</taxon>
        <taxon>Rhabditida</taxon>
        <taxon>Rhabditina</taxon>
        <taxon>Rhabditomorpha</taxon>
        <taxon>Strongyloidea</taxon>
        <taxon>Heligmosomidae</taxon>
        <taxon>Heligmosomoides</taxon>
    </lineage>
</organism>
<evidence type="ECO:0000256" key="1">
    <source>
        <dbReference type="ARBA" id="ARBA00006484"/>
    </source>
</evidence>
<evidence type="ECO:0000313" key="6">
    <source>
        <dbReference type="WBParaSite" id="HPBE_0001830501-mRNA-1"/>
    </source>
</evidence>
<dbReference type="InterPro" id="IPR051737">
    <property type="entry name" value="L-xylulose/Carbonyl_redctase"/>
</dbReference>
<dbReference type="GO" id="GO:0006006">
    <property type="term" value="P:glucose metabolic process"/>
    <property type="evidence" value="ECO:0007669"/>
    <property type="project" value="TreeGrafter"/>
</dbReference>
<reference evidence="4 5" key="1">
    <citation type="submission" date="2018-11" db="EMBL/GenBank/DDBJ databases">
        <authorList>
            <consortium name="Pathogen Informatics"/>
        </authorList>
    </citation>
    <scope>NUCLEOTIDE SEQUENCE [LARGE SCALE GENOMIC DNA]</scope>
</reference>
<evidence type="ECO:0000256" key="3">
    <source>
        <dbReference type="RuleBase" id="RU000363"/>
    </source>
</evidence>
<dbReference type="SUPFAM" id="SSF51735">
    <property type="entry name" value="NAD(P)-binding Rossmann-fold domains"/>
    <property type="match status" value="1"/>
</dbReference>
<dbReference type="InterPro" id="IPR002347">
    <property type="entry name" value="SDR_fam"/>
</dbReference>